<reference evidence="1 2" key="1">
    <citation type="submission" date="2015-01" db="EMBL/GenBank/DDBJ databases">
        <title>Evolution of Trichinella species and genotypes.</title>
        <authorList>
            <person name="Korhonen P.K."/>
            <person name="Edoardo P."/>
            <person name="Giuseppe L.R."/>
            <person name="Gasser R.B."/>
        </authorList>
    </citation>
    <scope>NUCLEOTIDE SEQUENCE [LARGE SCALE GENOMIC DNA]</scope>
    <source>
        <strain evidence="1">ISS1980</strain>
    </source>
</reference>
<protein>
    <submittedName>
        <fullName evidence="1">Uncharacterized protein</fullName>
    </submittedName>
</protein>
<organism evidence="1 2">
    <name type="scientific">Trichinella papuae</name>
    <dbReference type="NCBI Taxonomy" id="268474"/>
    <lineage>
        <taxon>Eukaryota</taxon>
        <taxon>Metazoa</taxon>
        <taxon>Ecdysozoa</taxon>
        <taxon>Nematoda</taxon>
        <taxon>Enoplea</taxon>
        <taxon>Dorylaimia</taxon>
        <taxon>Trichinellida</taxon>
        <taxon>Trichinellidae</taxon>
        <taxon>Trichinella</taxon>
    </lineage>
</organism>
<dbReference type="AlphaFoldDB" id="A0A0V1MU17"/>
<comment type="caution">
    <text evidence="1">The sequence shown here is derived from an EMBL/GenBank/DDBJ whole genome shotgun (WGS) entry which is preliminary data.</text>
</comment>
<evidence type="ECO:0000313" key="1">
    <source>
        <dbReference type="EMBL" id="KRZ75059.1"/>
    </source>
</evidence>
<name>A0A0V1MU17_9BILA</name>
<dbReference type="OrthoDB" id="5920573at2759"/>
<keyword evidence="2" id="KW-1185">Reference proteome</keyword>
<dbReference type="EMBL" id="JYDO01000042">
    <property type="protein sequence ID" value="KRZ75059.1"/>
    <property type="molecule type" value="Genomic_DNA"/>
</dbReference>
<accession>A0A0V1MU17</accession>
<evidence type="ECO:0000313" key="2">
    <source>
        <dbReference type="Proteomes" id="UP000054843"/>
    </source>
</evidence>
<sequence length="236" mass="27474">MTDVLCFFKRRRQRMEQAKANNKWPTVSLPIDNRKCFMINQPIVDAIGELSLLSHFYNNKNKAADNETRLKIGKSACLKKQQQQQQASRTRNESNRRRFLHLAMQNSLNCRIKLRKDDNNMKQWKKHARAHNGRTDWLAHTCCTNQRTRFRKVDAKKLSNNKSEQSDQWSAELKQNAPCRQAIKVKLPTTWPSRRTLAPTIVNHAPYDRVKASDKCYKSKIPAHCSISALSSKRAN</sequence>
<gene>
    <name evidence="1" type="ORF">T10_12431</name>
</gene>
<dbReference type="Proteomes" id="UP000054843">
    <property type="component" value="Unassembled WGS sequence"/>
</dbReference>
<proteinExistence type="predicted"/>